<dbReference type="OrthoDB" id="432970at2759"/>
<evidence type="ECO:0000256" key="2">
    <source>
        <dbReference type="ARBA" id="ARBA00022771"/>
    </source>
</evidence>
<dbReference type="Gene3D" id="6.10.140.2220">
    <property type="match status" value="1"/>
</dbReference>
<keyword evidence="1" id="KW-0479">Metal-binding</keyword>
<evidence type="ECO:0000256" key="3">
    <source>
        <dbReference type="ARBA" id="ARBA00022833"/>
    </source>
</evidence>
<protein>
    <recommendedName>
        <fullName evidence="6">MYND-type domain-containing protein</fullName>
    </recommendedName>
</protein>
<evidence type="ECO:0000313" key="7">
    <source>
        <dbReference type="EMBL" id="EYE95261.1"/>
    </source>
</evidence>
<dbReference type="EMBL" id="KK088422">
    <property type="protein sequence ID" value="EYE95261.1"/>
    <property type="molecule type" value="Genomic_DNA"/>
</dbReference>
<feature type="region of interest" description="Disordered" evidence="5">
    <location>
        <begin position="34"/>
        <end position="53"/>
    </location>
</feature>
<dbReference type="InterPro" id="IPR002893">
    <property type="entry name" value="Znf_MYND"/>
</dbReference>
<dbReference type="PROSITE" id="PS50865">
    <property type="entry name" value="ZF_MYND_2"/>
    <property type="match status" value="1"/>
</dbReference>
<feature type="domain" description="MYND-type" evidence="6">
    <location>
        <begin position="496"/>
        <end position="532"/>
    </location>
</feature>
<organism evidence="7 8">
    <name type="scientific">Aspergillus ruber (strain CBS 135680)</name>
    <dbReference type="NCBI Taxonomy" id="1388766"/>
    <lineage>
        <taxon>Eukaryota</taxon>
        <taxon>Fungi</taxon>
        <taxon>Dikarya</taxon>
        <taxon>Ascomycota</taxon>
        <taxon>Pezizomycotina</taxon>
        <taxon>Eurotiomycetes</taxon>
        <taxon>Eurotiomycetidae</taxon>
        <taxon>Eurotiales</taxon>
        <taxon>Aspergillaceae</taxon>
        <taxon>Aspergillus</taxon>
        <taxon>Aspergillus subgen. Aspergillus</taxon>
    </lineage>
</organism>
<dbReference type="PROSITE" id="PS01360">
    <property type="entry name" value="ZF_MYND_1"/>
    <property type="match status" value="1"/>
</dbReference>
<evidence type="ECO:0000256" key="4">
    <source>
        <dbReference type="PROSITE-ProRule" id="PRU00134"/>
    </source>
</evidence>
<dbReference type="HOGENOM" id="CLU_015733_0_0_1"/>
<dbReference type="InterPro" id="IPR027796">
    <property type="entry name" value="OTT_1508_deam-like"/>
</dbReference>
<name>A0A017SEQ5_ASPRC</name>
<reference evidence="8" key="1">
    <citation type="journal article" date="2014" name="Nat. Commun.">
        <title>Genomic adaptations of the halophilic Dead Sea filamentous fungus Eurotium rubrum.</title>
        <authorList>
            <person name="Kis-Papo T."/>
            <person name="Weig A.R."/>
            <person name="Riley R."/>
            <person name="Persoh D."/>
            <person name="Salamov A."/>
            <person name="Sun H."/>
            <person name="Lipzen A."/>
            <person name="Wasser S.P."/>
            <person name="Rambold G."/>
            <person name="Grigoriev I.V."/>
            <person name="Nevo E."/>
        </authorList>
    </citation>
    <scope>NUCLEOTIDE SEQUENCE [LARGE SCALE GENOMIC DNA]</scope>
    <source>
        <strain evidence="8">CBS 135680</strain>
    </source>
</reference>
<evidence type="ECO:0000256" key="5">
    <source>
        <dbReference type="SAM" id="MobiDB-lite"/>
    </source>
</evidence>
<dbReference type="GO" id="GO:0008270">
    <property type="term" value="F:zinc ion binding"/>
    <property type="evidence" value="ECO:0007669"/>
    <property type="project" value="UniProtKB-KW"/>
</dbReference>
<keyword evidence="3" id="KW-0862">Zinc</keyword>
<dbReference type="AlphaFoldDB" id="A0A017SEQ5"/>
<dbReference type="GeneID" id="63699404"/>
<dbReference type="Proteomes" id="UP000019804">
    <property type="component" value="Unassembled WGS sequence"/>
</dbReference>
<accession>A0A017SEQ5</accession>
<dbReference type="Pfam" id="PF14441">
    <property type="entry name" value="OTT_1508_deam"/>
    <property type="match status" value="1"/>
</dbReference>
<dbReference type="STRING" id="1388766.A0A017SEQ5"/>
<dbReference type="Pfam" id="PF01753">
    <property type="entry name" value="zf-MYND"/>
    <property type="match status" value="1"/>
</dbReference>
<proteinExistence type="predicted"/>
<gene>
    <name evidence="7" type="ORF">EURHEDRAFT_455543</name>
</gene>
<keyword evidence="8" id="KW-1185">Reference proteome</keyword>
<dbReference type="RefSeq" id="XP_040638949.1">
    <property type="nucleotide sequence ID" value="XM_040784280.1"/>
</dbReference>
<sequence>MDENNFRTSDSTAFAHLIWSAQLLHYLSCQQSQSPLSPSTVNPSDAENSDEEFASDVNTVLGPPDTGIKEKFLDCLAEILSHTRGWHHVTATGLREGFNDVVVDVVRNAGFDTNEADPHSAKDSAYFVKIENFMRANRLLGNSKLAHLSMSDFEEETIIYNAARLKKTLSDLRHVLTSKARKSNLLLRSQPTSSIMNLVQQALTQGTDTEDSLVYIIRLAYHSARRPSAHNYLIETFGNTIGDRGWRLIHFLARPISACRLLEETARRLPAFRKLKIQAHRPPFPVILDNKHLIPIHEAWERLGLPVATPSTRETLNKFNDKFKKACSKPFSTHAEIQLVLKYLDHSHPQPSLYYLGCSKKACLLCENFMQKSPLQFRTRGGHGKCYPAWSIAHSHLKSLEELLAGFAKTLVQRIVESDDASRRLFGQPLAESSVISSLGRSVLQDFELRKHLLNDQKQRSDTFRTQFYLQNDPSLVIPKRSKTASFCYVIELSDCIMCGSNAGRLCTRCQSSRYCSNECQAADWPSHKLLCRKYAEKSPRPSDNHKLAIEFPQDKSYPSLIWVYCEKRLDDCNRPWEYAKAESFLGRDNPILERKLIQRNRRRDQLLPNTIEAVFRDTFLIDGSKPNRSLYRSLGSSGTTSCDWRGPGIILRKRGIGSDPSFYGDISLADYRHVLDYFLSYRDDDVKEIEKGFQIDKSRNTISGVKVTCFGTQKLNGAGPFVHVSVGPTHVARGALSSEGEISPISYLVGLPVRAWKISSNDEWLNRPDWDFNTHPDSNSTACKLFMDPNINSPRWGWAPLHWQCGIGDVLLIRADDNDLSVDDAELLCRFCEWKLLPMFEDAMGAGWVKRNKQEVVDFITRENMEKFREELMSRGQDNEVI</sequence>
<evidence type="ECO:0000256" key="1">
    <source>
        <dbReference type="ARBA" id="ARBA00022723"/>
    </source>
</evidence>
<dbReference type="SUPFAM" id="SSF144232">
    <property type="entry name" value="HIT/MYND zinc finger-like"/>
    <property type="match status" value="1"/>
</dbReference>
<evidence type="ECO:0000313" key="8">
    <source>
        <dbReference type="Proteomes" id="UP000019804"/>
    </source>
</evidence>
<evidence type="ECO:0000259" key="6">
    <source>
        <dbReference type="PROSITE" id="PS50865"/>
    </source>
</evidence>
<keyword evidence="2 4" id="KW-0863">Zinc-finger</keyword>